<name>A0A4R6U1A3_9GAMM</name>
<dbReference type="OrthoDB" id="6027991at2"/>
<comment type="caution">
    <text evidence="2">The sequence shown here is derived from an EMBL/GenBank/DDBJ whole genome shotgun (WGS) entry which is preliminary data.</text>
</comment>
<sequence>MSHDACRQRVIQARARLASQLDSTRQQAENLQETVRQSTSPMRILTAGILGGFTAGILKAGQLPHGTLPNARTLGNLLSILNTVLPAWQQLRAPQASPTPAPATPTTRGEQPPAAH</sequence>
<keyword evidence="3" id="KW-1185">Reference proteome</keyword>
<feature type="region of interest" description="Disordered" evidence="1">
    <location>
        <begin position="91"/>
        <end position="116"/>
    </location>
</feature>
<proteinExistence type="predicted"/>
<dbReference type="EMBL" id="SNYK01000001">
    <property type="protein sequence ID" value="TDQ40090.1"/>
    <property type="molecule type" value="Genomic_DNA"/>
</dbReference>
<protein>
    <submittedName>
        <fullName evidence="2">Uncharacterized protein</fullName>
    </submittedName>
</protein>
<dbReference type="Proteomes" id="UP000294575">
    <property type="component" value="Unassembled WGS sequence"/>
</dbReference>
<gene>
    <name evidence="2" type="ORF">DFQ45_101224</name>
</gene>
<dbReference type="AlphaFoldDB" id="A0A4R6U1A3"/>
<reference evidence="2 3" key="1">
    <citation type="submission" date="2019-03" db="EMBL/GenBank/DDBJ databases">
        <title>Genomic Encyclopedia of Type Strains, Phase IV (KMG-IV): sequencing the most valuable type-strain genomes for metagenomic binning, comparative biology and taxonomic classification.</title>
        <authorList>
            <person name="Goeker M."/>
        </authorList>
    </citation>
    <scope>NUCLEOTIDE SEQUENCE [LARGE SCALE GENOMIC DNA]</scope>
    <source>
        <strain evidence="2 3">DSM 28679</strain>
    </source>
</reference>
<organism evidence="2 3">
    <name type="scientific">Thiopseudomonas denitrificans</name>
    <dbReference type="NCBI Taxonomy" id="1501432"/>
    <lineage>
        <taxon>Bacteria</taxon>
        <taxon>Pseudomonadati</taxon>
        <taxon>Pseudomonadota</taxon>
        <taxon>Gammaproteobacteria</taxon>
        <taxon>Pseudomonadales</taxon>
        <taxon>Pseudomonadaceae</taxon>
        <taxon>Thiopseudomonas</taxon>
    </lineage>
</organism>
<evidence type="ECO:0000313" key="3">
    <source>
        <dbReference type="Proteomes" id="UP000294575"/>
    </source>
</evidence>
<evidence type="ECO:0000313" key="2">
    <source>
        <dbReference type="EMBL" id="TDQ40090.1"/>
    </source>
</evidence>
<accession>A0A4R6U1A3</accession>
<dbReference type="RefSeq" id="WP_101496792.1">
    <property type="nucleotide sequence ID" value="NZ_LNJZ01000007.1"/>
</dbReference>
<evidence type="ECO:0000256" key="1">
    <source>
        <dbReference type="SAM" id="MobiDB-lite"/>
    </source>
</evidence>